<name>A0ABR3MPF1_9TELE</name>
<feature type="compositionally biased region" description="Polar residues" evidence="1">
    <location>
        <begin position="75"/>
        <end position="85"/>
    </location>
</feature>
<evidence type="ECO:0000256" key="2">
    <source>
        <dbReference type="SAM" id="SignalP"/>
    </source>
</evidence>
<comment type="caution">
    <text evidence="3">The sequence shown here is derived from an EMBL/GenBank/DDBJ whole genome shotgun (WGS) entry which is preliminary data.</text>
</comment>
<organism evidence="3 4">
    <name type="scientific">Cirrhinus molitorella</name>
    <name type="common">mud carp</name>
    <dbReference type="NCBI Taxonomy" id="172907"/>
    <lineage>
        <taxon>Eukaryota</taxon>
        <taxon>Metazoa</taxon>
        <taxon>Chordata</taxon>
        <taxon>Craniata</taxon>
        <taxon>Vertebrata</taxon>
        <taxon>Euteleostomi</taxon>
        <taxon>Actinopterygii</taxon>
        <taxon>Neopterygii</taxon>
        <taxon>Teleostei</taxon>
        <taxon>Ostariophysi</taxon>
        <taxon>Cypriniformes</taxon>
        <taxon>Cyprinidae</taxon>
        <taxon>Labeoninae</taxon>
        <taxon>Labeonini</taxon>
        <taxon>Cirrhinus</taxon>
    </lineage>
</organism>
<sequence length="108" mass="12060">MQVSAWLLWVAWLCTWTEAARQCECQCACPPEEEQVAQKPERSEGRGHLRHRLMHQRVAHRDRAHRRKVIGDVNPLQSSCHQSSAPAAAPVTGAGLDPDGALFNTHTD</sequence>
<keyword evidence="2" id="KW-0732">Signal</keyword>
<accession>A0ABR3MPF1</accession>
<feature type="signal peptide" evidence="2">
    <location>
        <begin position="1"/>
        <end position="19"/>
    </location>
</feature>
<feature type="compositionally biased region" description="Basic residues" evidence="1">
    <location>
        <begin position="48"/>
        <end position="68"/>
    </location>
</feature>
<evidence type="ECO:0000256" key="1">
    <source>
        <dbReference type="SAM" id="MobiDB-lite"/>
    </source>
</evidence>
<keyword evidence="4" id="KW-1185">Reference proteome</keyword>
<gene>
    <name evidence="3" type="ORF">QQF64_002193</name>
</gene>
<evidence type="ECO:0000313" key="3">
    <source>
        <dbReference type="EMBL" id="KAL1266518.1"/>
    </source>
</evidence>
<protein>
    <recommendedName>
        <fullName evidence="5">Secreted protein</fullName>
    </recommendedName>
</protein>
<reference evidence="3 4" key="1">
    <citation type="submission" date="2023-09" db="EMBL/GenBank/DDBJ databases">
        <authorList>
            <person name="Wang M."/>
        </authorList>
    </citation>
    <scope>NUCLEOTIDE SEQUENCE [LARGE SCALE GENOMIC DNA]</scope>
    <source>
        <strain evidence="3">GT-2023</strain>
        <tissue evidence="3">Liver</tissue>
    </source>
</reference>
<evidence type="ECO:0008006" key="5">
    <source>
        <dbReference type="Google" id="ProtNLM"/>
    </source>
</evidence>
<dbReference type="Proteomes" id="UP001558613">
    <property type="component" value="Unassembled WGS sequence"/>
</dbReference>
<proteinExistence type="predicted"/>
<dbReference type="EMBL" id="JAYMGO010000010">
    <property type="protein sequence ID" value="KAL1266518.1"/>
    <property type="molecule type" value="Genomic_DNA"/>
</dbReference>
<evidence type="ECO:0000313" key="4">
    <source>
        <dbReference type="Proteomes" id="UP001558613"/>
    </source>
</evidence>
<feature type="chain" id="PRO_5045516875" description="Secreted protein" evidence="2">
    <location>
        <begin position="20"/>
        <end position="108"/>
    </location>
</feature>
<feature type="region of interest" description="Disordered" evidence="1">
    <location>
        <begin position="34"/>
        <end position="108"/>
    </location>
</feature>